<keyword evidence="3" id="KW-1185">Reference proteome</keyword>
<evidence type="ECO:0000256" key="1">
    <source>
        <dbReference type="SAM" id="MobiDB-lite"/>
    </source>
</evidence>
<dbReference type="EMBL" id="BKCP01004628">
    <property type="protein sequence ID" value="GER32788.1"/>
    <property type="molecule type" value="Genomic_DNA"/>
</dbReference>
<comment type="caution">
    <text evidence="2">The sequence shown here is derived from an EMBL/GenBank/DDBJ whole genome shotgun (WGS) entry which is preliminary data.</text>
</comment>
<evidence type="ECO:0000313" key="2">
    <source>
        <dbReference type="EMBL" id="GER32788.1"/>
    </source>
</evidence>
<sequence>MPARAGFLGSPFPPRSRPGWPASVREGQRYLFEVARETTRSKRRALIEDGRTGTGGANAETDNGSGARRRGGVRGRGGVNEGQGSILVLETQLIKAENVPSQRNQRWATKPPTNISKMDKTSLQLSTRLLHARQSPSAKLGFRSRNSAAPLTSDSENPRKRRPAAGDSVQICESC</sequence>
<dbReference type="GO" id="GO:0016787">
    <property type="term" value="F:hydrolase activity"/>
    <property type="evidence" value="ECO:0007669"/>
    <property type="project" value="UniProtKB-KW"/>
</dbReference>
<keyword evidence="2" id="KW-0378">Hydrolase</keyword>
<name>A0A5A7PJJ4_STRAF</name>
<dbReference type="Proteomes" id="UP000325081">
    <property type="component" value="Unassembled WGS sequence"/>
</dbReference>
<proteinExistence type="predicted"/>
<dbReference type="AlphaFoldDB" id="A0A5A7PJJ4"/>
<feature type="region of interest" description="Disordered" evidence="1">
    <location>
        <begin position="132"/>
        <end position="175"/>
    </location>
</feature>
<reference evidence="3" key="1">
    <citation type="journal article" date="2019" name="Curr. Biol.">
        <title>Genome Sequence of Striga asiatica Provides Insight into the Evolution of Plant Parasitism.</title>
        <authorList>
            <person name="Yoshida S."/>
            <person name="Kim S."/>
            <person name="Wafula E.K."/>
            <person name="Tanskanen J."/>
            <person name="Kim Y.M."/>
            <person name="Honaas L."/>
            <person name="Yang Z."/>
            <person name="Spallek T."/>
            <person name="Conn C.E."/>
            <person name="Ichihashi Y."/>
            <person name="Cheong K."/>
            <person name="Cui S."/>
            <person name="Der J.P."/>
            <person name="Gundlach H."/>
            <person name="Jiao Y."/>
            <person name="Hori C."/>
            <person name="Ishida J.K."/>
            <person name="Kasahara H."/>
            <person name="Kiba T."/>
            <person name="Kim M.S."/>
            <person name="Koo N."/>
            <person name="Laohavisit A."/>
            <person name="Lee Y.H."/>
            <person name="Lumba S."/>
            <person name="McCourt P."/>
            <person name="Mortimer J.C."/>
            <person name="Mutuku J.M."/>
            <person name="Nomura T."/>
            <person name="Sasaki-Sekimoto Y."/>
            <person name="Seto Y."/>
            <person name="Wang Y."/>
            <person name="Wakatake T."/>
            <person name="Sakakibara H."/>
            <person name="Demura T."/>
            <person name="Yamaguchi S."/>
            <person name="Yoneyama K."/>
            <person name="Manabe R.I."/>
            <person name="Nelson D.C."/>
            <person name="Schulman A.H."/>
            <person name="Timko M.P."/>
            <person name="dePamphilis C.W."/>
            <person name="Choi D."/>
            <person name="Shirasu K."/>
        </authorList>
    </citation>
    <scope>NUCLEOTIDE SEQUENCE [LARGE SCALE GENOMIC DNA]</scope>
    <source>
        <strain evidence="3">cv. UVA1</strain>
    </source>
</reference>
<accession>A0A5A7PJJ4</accession>
<feature type="compositionally biased region" description="Polar residues" evidence="1">
    <location>
        <begin position="99"/>
        <end position="120"/>
    </location>
</feature>
<protein>
    <submittedName>
        <fullName evidence="2">Alpha/beta-Hydrolases superfamily protein</fullName>
    </submittedName>
</protein>
<gene>
    <name evidence="2" type="ORF">STAS_08881</name>
</gene>
<feature type="region of interest" description="Disordered" evidence="1">
    <location>
        <begin position="1"/>
        <end position="22"/>
    </location>
</feature>
<feature type="region of interest" description="Disordered" evidence="1">
    <location>
        <begin position="43"/>
        <end position="81"/>
    </location>
</feature>
<feature type="region of interest" description="Disordered" evidence="1">
    <location>
        <begin position="97"/>
        <end position="120"/>
    </location>
</feature>
<feature type="compositionally biased region" description="Polar residues" evidence="1">
    <location>
        <begin position="144"/>
        <end position="155"/>
    </location>
</feature>
<organism evidence="2 3">
    <name type="scientific">Striga asiatica</name>
    <name type="common">Asiatic witchweed</name>
    <name type="synonym">Buchnera asiatica</name>
    <dbReference type="NCBI Taxonomy" id="4170"/>
    <lineage>
        <taxon>Eukaryota</taxon>
        <taxon>Viridiplantae</taxon>
        <taxon>Streptophyta</taxon>
        <taxon>Embryophyta</taxon>
        <taxon>Tracheophyta</taxon>
        <taxon>Spermatophyta</taxon>
        <taxon>Magnoliopsida</taxon>
        <taxon>eudicotyledons</taxon>
        <taxon>Gunneridae</taxon>
        <taxon>Pentapetalae</taxon>
        <taxon>asterids</taxon>
        <taxon>lamiids</taxon>
        <taxon>Lamiales</taxon>
        <taxon>Orobanchaceae</taxon>
        <taxon>Buchnereae</taxon>
        <taxon>Striga</taxon>
    </lineage>
</organism>
<evidence type="ECO:0000313" key="3">
    <source>
        <dbReference type="Proteomes" id="UP000325081"/>
    </source>
</evidence>